<protein>
    <submittedName>
        <fullName evidence="3">Pyridine nucleotide-disulfide oxidoreductase</fullName>
    </submittedName>
</protein>
<keyword evidence="4" id="KW-1185">Reference proteome</keyword>
<dbReference type="InterPro" id="IPR050982">
    <property type="entry name" value="Auxin_biosynth/cation_transpt"/>
</dbReference>
<dbReference type="GO" id="GO:0004497">
    <property type="term" value="F:monooxygenase activity"/>
    <property type="evidence" value="ECO:0007669"/>
    <property type="project" value="TreeGrafter"/>
</dbReference>
<accession>A0A3E0H7P6</accession>
<dbReference type="InterPro" id="IPR023753">
    <property type="entry name" value="FAD/NAD-binding_dom"/>
</dbReference>
<evidence type="ECO:0000259" key="2">
    <source>
        <dbReference type="Pfam" id="PF07992"/>
    </source>
</evidence>
<dbReference type="SUPFAM" id="SSF51905">
    <property type="entry name" value="FAD/NAD(P)-binding domain"/>
    <property type="match status" value="1"/>
</dbReference>
<dbReference type="Gene3D" id="3.50.50.60">
    <property type="entry name" value="FAD/NAD(P)-binding domain"/>
    <property type="match status" value="1"/>
</dbReference>
<dbReference type="PANTHER" id="PTHR43539">
    <property type="entry name" value="FLAVIN-BINDING MONOOXYGENASE-LIKE PROTEIN (AFU_ORTHOLOGUE AFUA_4G09220)"/>
    <property type="match status" value="1"/>
</dbReference>
<evidence type="ECO:0000256" key="1">
    <source>
        <dbReference type="ARBA" id="ARBA00023002"/>
    </source>
</evidence>
<keyword evidence="1" id="KW-0560">Oxidoreductase</keyword>
<evidence type="ECO:0000313" key="4">
    <source>
        <dbReference type="Proteomes" id="UP000256269"/>
    </source>
</evidence>
<organism evidence="3 4">
    <name type="scientific">Kutzneria buriramensis</name>
    <dbReference type="NCBI Taxonomy" id="1045776"/>
    <lineage>
        <taxon>Bacteria</taxon>
        <taxon>Bacillati</taxon>
        <taxon>Actinomycetota</taxon>
        <taxon>Actinomycetes</taxon>
        <taxon>Pseudonocardiales</taxon>
        <taxon>Pseudonocardiaceae</taxon>
        <taxon>Kutzneria</taxon>
    </lineage>
</organism>
<proteinExistence type="predicted"/>
<name>A0A3E0H7P6_9PSEU</name>
<dbReference type="InterPro" id="IPR036188">
    <property type="entry name" value="FAD/NAD-bd_sf"/>
</dbReference>
<dbReference type="Proteomes" id="UP000256269">
    <property type="component" value="Unassembled WGS sequence"/>
</dbReference>
<dbReference type="Pfam" id="PF07992">
    <property type="entry name" value="Pyr_redox_2"/>
    <property type="match status" value="1"/>
</dbReference>
<evidence type="ECO:0000313" key="3">
    <source>
        <dbReference type="EMBL" id="REH39442.1"/>
    </source>
</evidence>
<dbReference type="PRINTS" id="PR00368">
    <property type="entry name" value="FADPNR"/>
</dbReference>
<gene>
    <name evidence="3" type="ORF">BCF44_113297</name>
</gene>
<dbReference type="AlphaFoldDB" id="A0A3E0H7P6"/>
<dbReference type="PRINTS" id="PR00469">
    <property type="entry name" value="PNDRDTASEII"/>
</dbReference>
<feature type="domain" description="FAD/NAD(P)-binding" evidence="2">
    <location>
        <begin position="4"/>
        <end position="208"/>
    </location>
</feature>
<dbReference type="EMBL" id="QUNO01000013">
    <property type="protein sequence ID" value="REH39442.1"/>
    <property type="molecule type" value="Genomic_DNA"/>
</dbReference>
<reference evidence="3 4" key="1">
    <citation type="submission" date="2018-08" db="EMBL/GenBank/DDBJ databases">
        <title>Genomic Encyclopedia of Archaeal and Bacterial Type Strains, Phase II (KMG-II): from individual species to whole genera.</title>
        <authorList>
            <person name="Goeker M."/>
        </authorList>
    </citation>
    <scope>NUCLEOTIDE SEQUENCE [LARGE SCALE GENOMIC DNA]</scope>
    <source>
        <strain evidence="3 4">DSM 45791</strain>
    </source>
</reference>
<dbReference type="GO" id="GO:0050660">
    <property type="term" value="F:flavin adenine dinucleotide binding"/>
    <property type="evidence" value="ECO:0007669"/>
    <property type="project" value="TreeGrafter"/>
</dbReference>
<sequence>MVASVAVIGAGPYGLSIAAYLHDYGVNTRVFGVPLDTWRDHMPEGMLLKSDGFASNVYAPKAVGTLADYCHERGIPYHDTDIPVPLKVFSDYADDFQRRFVPGLEEVLVTRLERSGKGFRLELADGREVQADRVVCAVGITHFSVTPKELAHLPKSRVSHAYDHHGLSRFAGKHVTVLGAGASAVDVAVLLSEAGATVSVVARAPEVKFGGKPGARLLWDRLRHPSSGVGPGLRNWLCEAMPSLFRFLPGNARLNLIRTHLGPKSPFHMKARFDAGVTTELGQTITGAAEVDGKVELSLRGSDGRTQTLTTDHVLAATGYYPDLARLEFLSDDLRRSVRSHARMPVLSRWFESSVPGLYFVGPAAVNTFGPLMRFMVGAEYVAPRVTYRLAQQSGAQVSVRQARPRRRRWLVR</sequence>
<dbReference type="OrthoDB" id="9778740at2"/>
<comment type="caution">
    <text evidence="3">The sequence shown here is derived from an EMBL/GenBank/DDBJ whole genome shotgun (WGS) entry which is preliminary data.</text>
</comment>
<dbReference type="PANTHER" id="PTHR43539:SF78">
    <property type="entry name" value="FLAVIN-CONTAINING MONOOXYGENASE"/>
    <property type="match status" value="1"/>
</dbReference>